<dbReference type="EMBL" id="SOAU01000001">
    <property type="protein sequence ID" value="TDT16925.1"/>
    <property type="molecule type" value="Genomic_DNA"/>
</dbReference>
<evidence type="ECO:0000313" key="6">
    <source>
        <dbReference type="Proteomes" id="UP000294558"/>
    </source>
</evidence>
<evidence type="ECO:0000256" key="3">
    <source>
        <dbReference type="RuleBase" id="RU000363"/>
    </source>
</evidence>
<evidence type="ECO:0000259" key="4">
    <source>
        <dbReference type="SMART" id="SM00822"/>
    </source>
</evidence>
<comment type="caution">
    <text evidence="5">The sequence shown here is derived from an EMBL/GenBank/DDBJ whole genome shotgun (WGS) entry which is preliminary data.</text>
</comment>
<keyword evidence="6" id="KW-1185">Reference proteome</keyword>
<dbReference type="InterPro" id="IPR057326">
    <property type="entry name" value="KR_dom"/>
</dbReference>
<dbReference type="PANTHER" id="PTHR45024">
    <property type="entry name" value="DEHYDROGENASES, SHORT CHAIN"/>
    <property type="match status" value="1"/>
</dbReference>
<dbReference type="InterPro" id="IPR036291">
    <property type="entry name" value="NAD(P)-bd_dom_sf"/>
</dbReference>
<name>A0A4R7I0K0_9ACTN</name>
<sequence length="297" mass="31448">METCMVELDGRVAIVTGAGRGLGREYALCLASHGVRVVVNDVGTSNDGTGLDCSPAQAVVDEIVAGGGEAIVDCSDVASWSGGEAVVHAALDAFGELDILINNAGILRDSTIINMSEEDFDEVIRVHMKGHAAPTKFAATYWRAQHKDGVDRRRNLVHTGSTSGIYANPGQSNYGPAKSGIVTYNQIAAAELSKYGVVSNCVLPGARTRLTLSSPGLPEIMEAPAEGFDQWDPANVAPIVAYLANAACPFTGEAFYVQGGTVRRLEPWSLTGQSIERPVRWSVDDLDEAMGAFRPSH</sequence>
<protein>
    <submittedName>
        <fullName evidence="5">NAD(P)-dependent dehydrogenase (Short-subunit alcohol dehydrogenase family)</fullName>
    </submittedName>
</protein>
<dbReference type="PANTHER" id="PTHR45024:SF2">
    <property type="entry name" value="SCP2 DOMAIN-CONTAINING PROTEIN"/>
    <property type="match status" value="1"/>
</dbReference>
<dbReference type="InterPro" id="IPR051687">
    <property type="entry name" value="Peroxisomal_Beta-Oxidation"/>
</dbReference>
<dbReference type="AlphaFoldDB" id="A0A4R7I0K0"/>
<dbReference type="Pfam" id="PF00106">
    <property type="entry name" value="adh_short"/>
    <property type="match status" value="1"/>
</dbReference>
<feature type="domain" description="Ketoreductase" evidence="4">
    <location>
        <begin position="11"/>
        <end position="223"/>
    </location>
</feature>
<dbReference type="PRINTS" id="PR00081">
    <property type="entry name" value="GDHRDH"/>
</dbReference>
<proteinExistence type="inferred from homology"/>
<evidence type="ECO:0000256" key="2">
    <source>
        <dbReference type="ARBA" id="ARBA00023002"/>
    </source>
</evidence>
<accession>A0A4R7I0K0</accession>
<comment type="similarity">
    <text evidence="1 3">Belongs to the short-chain dehydrogenases/reductases (SDR) family.</text>
</comment>
<evidence type="ECO:0000256" key="1">
    <source>
        <dbReference type="ARBA" id="ARBA00006484"/>
    </source>
</evidence>
<evidence type="ECO:0000313" key="5">
    <source>
        <dbReference type="EMBL" id="TDT16925.1"/>
    </source>
</evidence>
<dbReference type="SMART" id="SM00822">
    <property type="entry name" value="PKS_KR"/>
    <property type="match status" value="1"/>
</dbReference>
<dbReference type="Gene3D" id="3.40.50.720">
    <property type="entry name" value="NAD(P)-binding Rossmann-like Domain"/>
    <property type="match status" value="1"/>
</dbReference>
<dbReference type="Proteomes" id="UP000294558">
    <property type="component" value="Unassembled WGS sequence"/>
</dbReference>
<reference evidence="5 6" key="1">
    <citation type="submission" date="2019-03" db="EMBL/GenBank/DDBJ databases">
        <title>Sequencing the genomes of 1000 actinobacteria strains.</title>
        <authorList>
            <person name="Klenk H.-P."/>
        </authorList>
    </citation>
    <scope>NUCLEOTIDE SEQUENCE [LARGE SCALE GENOMIC DNA]</scope>
    <source>
        <strain evidence="5 6">DSM 18936</strain>
    </source>
</reference>
<dbReference type="InterPro" id="IPR002347">
    <property type="entry name" value="SDR_fam"/>
</dbReference>
<keyword evidence="2" id="KW-0560">Oxidoreductase</keyword>
<dbReference type="SUPFAM" id="SSF51735">
    <property type="entry name" value="NAD(P)-binding Rossmann-fold domains"/>
    <property type="match status" value="1"/>
</dbReference>
<dbReference type="PRINTS" id="PR00080">
    <property type="entry name" value="SDRFAMILY"/>
</dbReference>
<gene>
    <name evidence="5" type="ORF">BDK89_2526</name>
</gene>
<organism evidence="5 6">
    <name type="scientific">Ilumatobacter fluminis</name>
    <dbReference type="NCBI Taxonomy" id="467091"/>
    <lineage>
        <taxon>Bacteria</taxon>
        <taxon>Bacillati</taxon>
        <taxon>Actinomycetota</taxon>
        <taxon>Acidimicrobiia</taxon>
        <taxon>Acidimicrobiales</taxon>
        <taxon>Ilumatobacteraceae</taxon>
        <taxon>Ilumatobacter</taxon>
    </lineage>
</organism>
<dbReference type="GO" id="GO:0016491">
    <property type="term" value="F:oxidoreductase activity"/>
    <property type="evidence" value="ECO:0007669"/>
    <property type="project" value="UniProtKB-KW"/>
</dbReference>